<name>A0ACB9HWA3_9ASTR</name>
<evidence type="ECO:0000313" key="1">
    <source>
        <dbReference type="EMBL" id="KAI3799510.1"/>
    </source>
</evidence>
<keyword evidence="2" id="KW-1185">Reference proteome</keyword>
<gene>
    <name evidence="1" type="ORF">L1987_34809</name>
</gene>
<dbReference type="EMBL" id="CM042028">
    <property type="protein sequence ID" value="KAI3799510.1"/>
    <property type="molecule type" value="Genomic_DNA"/>
</dbReference>
<evidence type="ECO:0000313" key="2">
    <source>
        <dbReference type="Proteomes" id="UP001056120"/>
    </source>
</evidence>
<protein>
    <submittedName>
        <fullName evidence="1">Uncharacterized protein</fullName>
    </submittedName>
</protein>
<comment type="caution">
    <text evidence="1">The sequence shown here is derived from an EMBL/GenBank/DDBJ whole genome shotgun (WGS) entry which is preliminary data.</text>
</comment>
<accession>A0ACB9HWA3</accession>
<proteinExistence type="predicted"/>
<reference evidence="1 2" key="2">
    <citation type="journal article" date="2022" name="Mol. Ecol. Resour.">
        <title>The genomes of chicory, endive, great burdock and yacon provide insights into Asteraceae paleo-polyploidization history and plant inulin production.</title>
        <authorList>
            <person name="Fan W."/>
            <person name="Wang S."/>
            <person name="Wang H."/>
            <person name="Wang A."/>
            <person name="Jiang F."/>
            <person name="Liu H."/>
            <person name="Zhao H."/>
            <person name="Xu D."/>
            <person name="Zhang Y."/>
        </authorList>
    </citation>
    <scope>NUCLEOTIDE SEQUENCE [LARGE SCALE GENOMIC DNA]</scope>
    <source>
        <strain evidence="2">cv. Yunnan</strain>
        <tissue evidence="1">Leaves</tissue>
    </source>
</reference>
<dbReference type="Proteomes" id="UP001056120">
    <property type="component" value="Linkage Group LG11"/>
</dbReference>
<reference evidence="2" key="1">
    <citation type="journal article" date="2022" name="Mol. Ecol. Resour.">
        <title>The genomes of chicory, endive, great burdock and yacon provide insights into Asteraceae palaeo-polyploidization history and plant inulin production.</title>
        <authorList>
            <person name="Fan W."/>
            <person name="Wang S."/>
            <person name="Wang H."/>
            <person name="Wang A."/>
            <person name="Jiang F."/>
            <person name="Liu H."/>
            <person name="Zhao H."/>
            <person name="Xu D."/>
            <person name="Zhang Y."/>
        </authorList>
    </citation>
    <scope>NUCLEOTIDE SEQUENCE [LARGE SCALE GENOMIC DNA]</scope>
    <source>
        <strain evidence="2">cv. Yunnan</strain>
    </source>
</reference>
<sequence length="114" mass="12238">MGKEQDPQKLKKIAASCLRLCGSPIGPQLGFYCAGSTCTCENRCCRFAVDHSLVGCGRLQKSGACYSPDNAINHVSIAMNLYFQSRGRNTCNCDFKNSGLLSVSGPTGRNRGPK</sequence>
<organism evidence="1 2">
    <name type="scientific">Smallanthus sonchifolius</name>
    <dbReference type="NCBI Taxonomy" id="185202"/>
    <lineage>
        <taxon>Eukaryota</taxon>
        <taxon>Viridiplantae</taxon>
        <taxon>Streptophyta</taxon>
        <taxon>Embryophyta</taxon>
        <taxon>Tracheophyta</taxon>
        <taxon>Spermatophyta</taxon>
        <taxon>Magnoliopsida</taxon>
        <taxon>eudicotyledons</taxon>
        <taxon>Gunneridae</taxon>
        <taxon>Pentapetalae</taxon>
        <taxon>asterids</taxon>
        <taxon>campanulids</taxon>
        <taxon>Asterales</taxon>
        <taxon>Asteraceae</taxon>
        <taxon>Asteroideae</taxon>
        <taxon>Heliantheae alliance</taxon>
        <taxon>Millerieae</taxon>
        <taxon>Smallanthus</taxon>
    </lineage>
</organism>